<dbReference type="InterPro" id="IPR012319">
    <property type="entry name" value="FPG_cat"/>
</dbReference>
<dbReference type="PROSITE" id="PS51068">
    <property type="entry name" value="FPG_CAT"/>
    <property type="match status" value="1"/>
</dbReference>
<evidence type="ECO:0000313" key="2">
    <source>
        <dbReference type="EMBL" id="GAF80896.1"/>
    </source>
</evidence>
<feature type="domain" description="Formamidopyrimidine-DNA glycosylase catalytic" evidence="1">
    <location>
        <begin position="2"/>
        <end position="114"/>
    </location>
</feature>
<sequence length="159" mass="18607">MPELPDLEAYRAFFNRRLPGVAIEEVTVRIPIVIRVPKDDFIAALTGNVFGEVERRGKFLLFSLRSGDYLAIHPMLTGRFQYRQPQEKRRPKTCFVLALNNGHELRYFDDRRMGKVYLVKEGGLDEVPQFQEMGPEPLSEQFTEEAFRERLRRFSGQIK</sequence>
<feature type="non-terminal residue" evidence="2">
    <location>
        <position position="159"/>
    </location>
</feature>
<dbReference type="EMBL" id="BARS01000673">
    <property type="protein sequence ID" value="GAF80896.1"/>
    <property type="molecule type" value="Genomic_DNA"/>
</dbReference>
<dbReference type="GO" id="GO:0003906">
    <property type="term" value="F:DNA-(apurinic or apyrimidinic site) endonuclease activity"/>
    <property type="evidence" value="ECO:0007669"/>
    <property type="project" value="InterPro"/>
</dbReference>
<dbReference type="Gene3D" id="3.20.190.10">
    <property type="entry name" value="MutM-like, N-terminal"/>
    <property type="match status" value="1"/>
</dbReference>
<dbReference type="GO" id="GO:0008270">
    <property type="term" value="F:zinc ion binding"/>
    <property type="evidence" value="ECO:0007669"/>
    <property type="project" value="InterPro"/>
</dbReference>
<comment type="caution">
    <text evidence="2">The sequence shown here is derived from an EMBL/GenBank/DDBJ whole genome shotgun (WGS) entry which is preliminary data.</text>
</comment>
<organism evidence="2">
    <name type="scientific">marine sediment metagenome</name>
    <dbReference type="NCBI Taxonomy" id="412755"/>
    <lineage>
        <taxon>unclassified sequences</taxon>
        <taxon>metagenomes</taxon>
        <taxon>ecological metagenomes</taxon>
    </lineage>
</organism>
<dbReference type="AlphaFoldDB" id="X0T0I2"/>
<accession>X0T0I2</accession>
<name>X0T0I2_9ZZZZ</name>
<dbReference type="PANTHER" id="PTHR22993">
    <property type="entry name" value="FORMAMIDOPYRIMIDINE-DNA GLYCOSYLASE"/>
    <property type="match status" value="1"/>
</dbReference>
<dbReference type="SMART" id="SM00898">
    <property type="entry name" value="Fapy_DNA_glyco"/>
    <property type="match status" value="1"/>
</dbReference>
<gene>
    <name evidence="2" type="ORF">S01H1_01532</name>
</gene>
<reference evidence="2" key="1">
    <citation type="journal article" date="2014" name="Front. Microbiol.">
        <title>High frequency of phylogenetically diverse reductive dehalogenase-homologous genes in deep subseafloor sedimentary metagenomes.</title>
        <authorList>
            <person name="Kawai M."/>
            <person name="Futagami T."/>
            <person name="Toyoda A."/>
            <person name="Takaki Y."/>
            <person name="Nishi S."/>
            <person name="Hori S."/>
            <person name="Arai W."/>
            <person name="Tsubouchi T."/>
            <person name="Morono Y."/>
            <person name="Uchiyama I."/>
            <person name="Ito T."/>
            <person name="Fujiyama A."/>
            <person name="Inagaki F."/>
            <person name="Takami H."/>
        </authorList>
    </citation>
    <scope>NUCLEOTIDE SEQUENCE</scope>
    <source>
        <strain evidence="2">Expedition CK06-06</strain>
    </source>
</reference>
<dbReference type="SUPFAM" id="SSF81624">
    <property type="entry name" value="N-terminal domain of MutM-like DNA repair proteins"/>
    <property type="match status" value="1"/>
</dbReference>
<protein>
    <recommendedName>
        <fullName evidence="1">Formamidopyrimidine-DNA glycosylase catalytic domain-containing protein</fullName>
    </recommendedName>
</protein>
<dbReference type="GO" id="GO:0006284">
    <property type="term" value="P:base-excision repair"/>
    <property type="evidence" value="ECO:0007669"/>
    <property type="project" value="InterPro"/>
</dbReference>
<dbReference type="Pfam" id="PF01149">
    <property type="entry name" value="Fapy_DNA_glyco"/>
    <property type="match status" value="1"/>
</dbReference>
<proteinExistence type="predicted"/>
<dbReference type="GO" id="GO:0034039">
    <property type="term" value="F:8-oxo-7,8-dihydroguanine DNA N-glycosylase activity"/>
    <property type="evidence" value="ECO:0007669"/>
    <property type="project" value="TreeGrafter"/>
</dbReference>
<dbReference type="PANTHER" id="PTHR22993:SF9">
    <property type="entry name" value="FORMAMIDOPYRIMIDINE-DNA GLYCOSYLASE"/>
    <property type="match status" value="1"/>
</dbReference>
<evidence type="ECO:0000259" key="1">
    <source>
        <dbReference type="PROSITE" id="PS51068"/>
    </source>
</evidence>
<dbReference type="InterPro" id="IPR035937">
    <property type="entry name" value="FPG_N"/>
</dbReference>